<keyword evidence="1" id="KW-1133">Transmembrane helix</keyword>
<evidence type="ECO:0000256" key="1">
    <source>
        <dbReference type="SAM" id="Phobius"/>
    </source>
</evidence>
<dbReference type="EMBL" id="FOKG01000003">
    <property type="protein sequence ID" value="SFA98844.1"/>
    <property type="molecule type" value="Genomic_DNA"/>
</dbReference>
<keyword evidence="1" id="KW-0812">Transmembrane</keyword>
<evidence type="ECO:0008006" key="4">
    <source>
        <dbReference type="Google" id="ProtNLM"/>
    </source>
</evidence>
<protein>
    <recommendedName>
        <fullName evidence="4">DUF3592 domain-containing protein</fullName>
    </recommendedName>
</protein>
<proteinExistence type="predicted"/>
<dbReference type="AlphaFoldDB" id="A0A1I0XD85"/>
<dbReference type="Proteomes" id="UP000243799">
    <property type="component" value="Unassembled WGS sequence"/>
</dbReference>
<reference evidence="3" key="1">
    <citation type="submission" date="2016-10" db="EMBL/GenBank/DDBJ databases">
        <authorList>
            <person name="Varghese N."/>
            <person name="Submissions S."/>
        </authorList>
    </citation>
    <scope>NUCLEOTIDE SEQUENCE [LARGE SCALE GENOMIC DNA]</scope>
    <source>
        <strain evidence="3">CGMCC 4.3568</strain>
    </source>
</reference>
<name>A0A1I0XD85_9PSEU</name>
<organism evidence="2 3">
    <name type="scientific">Amycolatopsis marina</name>
    <dbReference type="NCBI Taxonomy" id="490629"/>
    <lineage>
        <taxon>Bacteria</taxon>
        <taxon>Bacillati</taxon>
        <taxon>Actinomycetota</taxon>
        <taxon>Actinomycetes</taxon>
        <taxon>Pseudonocardiales</taxon>
        <taxon>Pseudonocardiaceae</taxon>
        <taxon>Amycolatopsis</taxon>
    </lineage>
</organism>
<evidence type="ECO:0000313" key="3">
    <source>
        <dbReference type="Proteomes" id="UP000243799"/>
    </source>
</evidence>
<feature type="transmembrane region" description="Helical" evidence="1">
    <location>
        <begin position="120"/>
        <end position="141"/>
    </location>
</feature>
<gene>
    <name evidence="2" type="ORF">SAMN05216266_103114</name>
</gene>
<feature type="transmembrane region" description="Helical" evidence="1">
    <location>
        <begin position="20"/>
        <end position="42"/>
    </location>
</feature>
<dbReference type="STRING" id="490629.SAMN05216266_103114"/>
<keyword evidence="3" id="KW-1185">Reference proteome</keyword>
<accession>A0A1I0XD85</accession>
<evidence type="ECO:0000313" key="2">
    <source>
        <dbReference type="EMBL" id="SFA98844.1"/>
    </source>
</evidence>
<sequence length="164" mass="17505">MDSTKLDLVTGSERTWRIALRAVFAVAALLTVMCVALLLAAIRNDRAISTNLGTAYATVEQVSFDRAIIRYETPDGIAHSPANGVLYPEGLTAGDLVWIEYDVTDPELARVAGRGATLTLLPLGTTILFTWLVAGPAIWWIRRNVSAAATPAAKAAKTEAARPA</sequence>
<keyword evidence="1" id="KW-0472">Membrane</keyword>